<dbReference type="EMBL" id="CP155447">
    <property type="protein sequence ID" value="XBH01869.1"/>
    <property type="molecule type" value="Genomic_DNA"/>
</dbReference>
<dbReference type="InterPro" id="IPR036515">
    <property type="entry name" value="Transposase_17_sf"/>
</dbReference>
<evidence type="ECO:0008006" key="3">
    <source>
        <dbReference type="Google" id="ProtNLM"/>
    </source>
</evidence>
<dbReference type="PANTHER" id="PTHR34322:SF2">
    <property type="entry name" value="TRANSPOSASE IS200-LIKE DOMAIN-CONTAINING PROTEIN"/>
    <property type="match status" value="1"/>
</dbReference>
<dbReference type="RefSeq" id="WP_406694614.1">
    <property type="nucleotide sequence ID" value="NZ_CP155447.1"/>
</dbReference>
<evidence type="ECO:0000313" key="2">
    <source>
        <dbReference type="EMBL" id="XBH01869.1"/>
    </source>
</evidence>
<evidence type="ECO:0000256" key="1">
    <source>
        <dbReference type="SAM" id="MobiDB-lite"/>
    </source>
</evidence>
<dbReference type="SUPFAM" id="SSF143422">
    <property type="entry name" value="Transposase IS200-like"/>
    <property type="match status" value="1"/>
</dbReference>
<proteinExistence type="predicted"/>
<dbReference type="AlphaFoldDB" id="A0AAU7CA35"/>
<reference evidence="2" key="1">
    <citation type="submission" date="2024-05" db="EMBL/GenBank/DDBJ databases">
        <title>Planctomycetes of the genus Singulisphaera possess chitinolytic capabilities.</title>
        <authorList>
            <person name="Ivanova A."/>
        </authorList>
    </citation>
    <scope>NUCLEOTIDE SEQUENCE</scope>
    <source>
        <strain evidence="2">Ch08T</strain>
    </source>
</reference>
<name>A0AAU7CA35_9BACT</name>
<protein>
    <recommendedName>
        <fullName evidence="3">Transposase</fullName>
    </recommendedName>
</protein>
<dbReference type="GO" id="GO:0003677">
    <property type="term" value="F:DNA binding"/>
    <property type="evidence" value="ECO:0007669"/>
    <property type="project" value="InterPro"/>
</dbReference>
<accession>A0AAU7CA35</accession>
<dbReference type="Gene3D" id="3.30.70.1290">
    <property type="entry name" value="Transposase IS200-like"/>
    <property type="match status" value="1"/>
</dbReference>
<dbReference type="GO" id="GO:0004803">
    <property type="term" value="F:transposase activity"/>
    <property type="evidence" value="ECO:0007669"/>
    <property type="project" value="InterPro"/>
</dbReference>
<dbReference type="GO" id="GO:0006313">
    <property type="term" value="P:DNA transposition"/>
    <property type="evidence" value="ECO:0007669"/>
    <property type="project" value="InterPro"/>
</dbReference>
<feature type="region of interest" description="Disordered" evidence="1">
    <location>
        <begin position="1"/>
        <end position="27"/>
    </location>
</feature>
<dbReference type="PANTHER" id="PTHR34322">
    <property type="entry name" value="TRANSPOSASE, Y1_TNP DOMAIN-CONTAINING"/>
    <property type="match status" value="1"/>
</dbReference>
<organism evidence="2">
    <name type="scientific">Singulisphaera sp. Ch08</name>
    <dbReference type="NCBI Taxonomy" id="3120278"/>
    <lineage>
        <taxon>Bacteria</taxon>
        <taxon>Pseudomonadati</taxon>
        <taxon>Planctomycetota</taxon>
        <taxon>Planctomycetia</taxon>
        <taxon>Isosphaerales</taxon>
        <taxon>Isosphaeraceae</taxon>
        <taxon>Singulisphaera</taxon>
    </lineage>
</organism>
<sequence length="110" mass="12956">MEALAAHAQRYRRHDKTTGPIWQGPDKAIPVQDDAHLATVLRYVERNPLRAELVARAEHGRRTRSGPVKRRRRWNWNRAFGPPPSFCPNHINLLAHLNIQQNRIHFFQFH</sequence>
<gene>
    <name evidence="2" type="ORF">V5E97_26455</name>
</gene>